<evidence type="ECO:0000313" key="2">
    <source>
        <dbReference type="Proteomes" id="UP000824120"/>
    </source>
</evidence>
<reference evidence="1 2" key="1">
    <citation type="submission" date="2020-09" db="EMBL/GenBank/DDBJ databases">
        <title>De no assembly of potato wild relative species, Solanum commersonii.</title>
        <authorList>
            <person name="Cho K."/>
        </authorList>
    </citation>
    <scope>NUCLEOTIDE SEQUENCE [LARGE SCALE GENOMIC DNA]</scope>
    <source>
        <strain evidence="1">LZ3.2</strain>
        <tissue evidence="1">Leaf</tissue>
    </source>
</reference>
<protein>
    <submittedName>
        <fullName evidence="1">Uncharacterized protein</fullName>
    </submittedName>
</protein>
<evidence type="ECO:0000313" key="1">
    <source>
        <dbReference type="EMBL" id="KAG5578688.1"/>
    </source>
</evidence>
<keyword evidence="2" id="KW-1185">Reference proteome</keyword>
<dbReference type="EMBL" id="JACXVP010000010">
    <property type="protein sequence ID" value="KAG5578688.1"/>
    <property type="molecule type" value="Genomic_DNA"/>
</dbReference>
<comment type="caution">
    <text evidence="1">The sequence shown here is derived from an EMBL/GenBank/DDBJ whole genome shotgun (WGS) entry which is preliminary data.</text>
</comment>
<gene>
    <name evidence="1" type="ORF">H5410_049315</name>
</gene>
<dbReference type="Proteomes" id="UP000824120">
    <property type="component" value="Chromosome 10"/>
</dbReference>
<accession>A0A9J5WUM3</accession>
<dbReference type="AlphaFoldDB" id="A0A9J5WUM3"/>
<sequence>MLLSMAFYGDSEFRCHFCLKRTWTSVKNLVMEPVGYHGQNGLFTMIKRTQRSYGANLSPQPKRHIYKVNRAPEQSTAFYGDPKFRRLFTKNLHRPPLKH</sequence>
<proteinExistence type="predicted"/>
<name>A0A9J5WUM3_SOLCO</name>
<organism evidence="1 2">
    <name type="scientific">Solanum commersonii</name>
    <name type="common">Commerson's wild potato</name>
    <name type="synonym">Commerson's nightshade</name>
    <dbReference type="NCBI Taxonomy" id="4109"/>
    <lineage>
        <taxon>Eukaryota</taxon>
        <taxon>Viridiplantae</taxon>
        <taxon>Streptophyta</taxon>
        <taxon>Embryophyta</taxon>
        <taxon>Tracheophyta</taxon>
        <taxon>Spermatophyta</taxon>
        <taxon>Magnoliopsida</taxon>
        <taxon>eudicotyledons</taxon>
        <taxon>Gunneridae</taxon>
        <taxon>Pentapetalae</taxon>
        <taxon>asterids</taxon>
        <taxon>lamiids</taxon>
        <taxon>Solanales</taxon>
        <taxon>Solanaceae</taxon>
        <taxon>Solanoideae</taxon>
        <taxon>Solaneae</taxon>
        <taxon>Solanum</taxon>
    </lineage>
</organism>